<feature type="non-terminal residue" evidence="1">
    <location>
        <position position="118"/>
    </location>
</feature>
<dbReference type="Proteomes" id="UP000054549">
    <property type="component" value="Unassembled WGS sequence"/>
</dbReference>
<accession>A0A0C2T1C6</accession>
<reference evidence="1 2" key="1">
    <citation type="submission" date="2014-04" db="EMBL/GenBank/DDBJ databases">
        <title>Evolutionary Origins and Diversification of the Mycorrhizal Mutualists.</title>
        <authorList>
            <consortium name="DOE Joint Genome Institute"/>
            <consortium name="Mycorrhizal Genomics Consortium"/>
            <person name="Kohler A."/>
            <person name="Kuo A."/>
            <person name="Nagy L.G."/>
            <person name="Floudas D."/>
            <person name="Copeland A."/>
            <person name="Barry K.W."/>
            <person name="Cichocki N."/>
            <person name="Veneault-Fourrey C."/>
            <person name="LaButti K."/>
            <person name="Lindquist E.A."/>
            <person name="Lipzen A."/>
            <person name="Lundell T."/>
            <person name="Morin E."/>
            <person name="Murat C."/>
            <person name="Riley R."/>
            <person name="Ohm R."/>
            <person name="Sun H."/>
            <person name="Tunlid A."/>
            <person name="Henrissat B."/>
            <person name="Grigoriev I.V."/>
            <person name="Hibbett D.S."/>
            <person name="Martin F."/>
        </authorList>
    </citation>
    <scope>NUCLEOTIDE SEQUENCE [LARGE SCALE GENOMIC DNA]</scope>
    <source>
        <strain evidence="1 2">Koide BX008</strain>
    </source>
</reference>
<dbReference type="EMBL" id="KN818301">
    <property type="protein sequence ID" value="KIL60259.1"/>
    <property type="molecule type" value="Genomic_DNA"/>
</dbReference>
<organism evidence="1 2">
    <name type="scientific">Amanita muscaria (strain Koide BX008)</name>
    <dbReference type="NCBI Taxonomy" id="946122"/>
    <lineage>
        <taxon>Eukaryota</taxon>
        <taxon>Fungi</taxon>
        <taxon>Dikarya</taxon>
        <taxon>Basidiomycota</taxon>
        <taxon>Agaricomycotina</taxon>
        <taxon>Agaricomycetes</taxon>
        <taxon>Agaricomycetidae</taxon>
        <taxon>Agaricales</taxon>
        <taxon>Pluteineae</taxon>
        <taxon>Amanitaceae</taxon>
        <taxon>Amanita</taxon>
    </lineage>
</organism>
<evidence type="ECO:0000313" key="1">
    <source>
        <dbReference type="EMBL" id="KIL60259.1"/>
    </source>
</evidence>
<proteinExistence type="predicted"/>
<dbReference type="HOGENOM" id="CLU_2078530_0_0_1"/>
<dbReference type="OrthoDB" id="3014170at2759"/>
<dbReference type="InParanoid" id="A0A0C2T1C6"/>
<dbReference type="AlphaFoldDB" id="A0A0C2T1C6"/>
<keyword evidence="2" id="KW-1185">Reference proteome</keyword>
<protein>
    <submittedName>
        <fullName evidence="1">Uncharacterized protein</fullName>
    </submittedName>
</protein>
<gene>
    <name evidence="1" type="ORF">M378DRAFT_168271</name>
</gene>
<sequence length="118" mass="13763">MQAVEHVLEQWTTGRLIKSSNQFSTKNYDDQEEQKPSMDPVTKRKIITKVMTYGTAFFIDNIEVVKERHWKPILEDARGHIKKNKWKETVDATSKSNNSIIVEAESNKRQRKIVVDDS</sequence>
<name>A0A0C2T1C6_AMAMK</name>
<evidence type="ECO:0000313" key="2">
    <source>
        <dbReference type="Proteomes" id="UP000054549"/>
    </source>
</evidence>